<dbReference type="Proteomes" id="UP001060919">
    <property type="component" value="Chromosome"/>
</dbReference>
<name>A0A915YKV3_9BACT</name>
<dbReference type="Gene3D" id="3.40.50.1820">
    <property type="entry name" value="alpha/beta hydrolase"/>
    <property type="match status" value="1"/>
</dbReference>
<dbReference type="SUPFAM" id="SSF53474">
    <property type="entry name" value="alpha/beta-Hydrolases"/>
    <property type="match status" value="1"/>
</dbReference>
<organism evidence="2 3">
    <name type="scientific">Aureispira anguillae</name>
    <dbReference type="NCBI Taxonomy" id="2864201"/>
    <lineage>
        <taxon>Bacteria</taxon>
        <taxon>Pseudomonadati</taxon>
        <taxon>Bacteroidota</taxon>
        <taxon>Saprospiria</taxon>
        <taxon>Saprospirales</taxon>
        <taxon>Saprospiraceae</taxon>
        <taxon>Aureispira</taxon>
    </lineage>
</organism>
<dbReference type="AlphaFoldDB" id="A0A915YKV3"/>
<dbReference type="RefSeq" id="WP_264790014.1">
    <property type="nucleotide sequence ID" value="NZ_AP026867.1"/>
</dbReference>
<dbReference type="Pfam" id="PF12697">
    <property type="entry name" value="Abhydrolase_6"/>
    <property type="match status" value="1"/>
</dbReference>
<accession>A0A915YKV3</accession>
<dbReference type="GO" id="GO:0016787">
    <property type="term" value="F:hydrolase activity"/>
    <property type="evidence" value="ECO:0007669"/>
    <property type="project" value="UniProtKB-KW"/>
</dbReference>
<dbReference type="InterPro" id="IPR000073">
    <property type="entry name" value="AB_hydrolase_1"/>
</dbReference>
<dbReference type="InterPro" id="IPR029058">
    <property type="entry name" value="AB_hydrolase_fold"/>
</dbReference>
<dbReference type="EMBL" id="AP026867">
    <property type="protein sequence ID" value="BDS14806.1"/>
    <property type="molecule type" value="Genomic_DNA"/>
</dbReference>
<sequence length="287" mass="32980">MNSITNYLLKGQSGKPVSLDVYWSEVESRQPIVIFAHGFKGFKDWGHWQKIAIEFVKAGYCFIKFNFSHNGTTPEDALNFSDLEAFGQNNYTKELEDLQTVIDWVVEEQELKQKIHWNVQDITLIGHSRGGPIALIGAKENEVVQQVITWASVHELDYSWHQKEAQIAAWKEEGVHFIMNGRTKQKMPLYYQLYENYKANEERLSVQKTLQDLDKPYLILHGGADPAVPASAAEYLQKNAKRAELHVIEAANHVFGGVHPYQKEELPLHSKELVQKCLDFLKKTNKK</sequence>
<reference evidence="2" key="1">
    <citation type="submission" date="2022-09" db="EMBL/GenBank/DDBJ databases">
        <title>Aureispira anguillicida sp. nov., isolated from Leptocephalus of Japanese eel Anguilla japonica.</title>
        <authorList>
            <person name="Yuasa K."/>
            <person name="Mekata T."/>
            <person name="Ikunari K."/>
        </authorList>
    </citation>
    <scope>NUCLEOTIDE SEQUENCE</scope>
    <source>
        <strain evidence="2">EL160426</strain>
    </source>
</reference>
<keyword evidence="3" id="KW-1185">Reference proteome</keyword>
<dbReference type="PANTHER" id="PTHR43689">
    <property type="entry name" value="HYDROLASE"/>
    <property type="match status" value="1"/>
</dbReference>
<dbReference type="KEGG" id="aup:AsAng_0055880"/>
<keyword evidence="2" id="KW-0378">Hydrolase</keyword>
<evidence type="ECO:0000313" key="3">
    <source>
        <dbReference type="Proteomes" id="UP001060919"/>
    </source>
</evidence>
<protein>
    <submittedName>
        <fullName evidence="2">Alpha/beta hydrolase</fullName>
    </submittedName>
</protein>
<evidence type="ECO:0000313" key="2">
    <source>
        <dbReference type="EMBL" id="BDS14806.1"/>
    </source>
</evidence>
<proteinExistence type="predicted"/>
<evidence type="ECO:0000259" key="1">
    <source>
        <dbReference type="Pfam" id="PF12697"/>
    </source>
</evidence>
<gene>
    <name evidence="2" type="ORF">AsAng_0055880</name>
</gene>
<feature type="domain" description="AB hydrolase-1" evidence="1">
    <location>
        <begin position="33"/>
        <end position="255"/>
    </location>
</feature>
<dbReference type="PANTHER" id="PTHR43689:SF8">
    <property type="entry name" value="ALPHA_BETA-HYDROLASES SUPERFAMILY PROTEIN"/>
    <property type="match status" value="1"/>
</dbReference>